<accession>A0AAW6TXC3</accession>
<sequence length="475" mass="53201">MTRGNRISRRDTLAGMGALGATTILGSKAVQAADSAVAGRIHPAIAEKVFAVPLIDTHEHLIEEKDRLVGADHPRVRADDWSLLLSHYLDSDLLVAGMARATYDRFFSAGTDPMDKWGLLEPYWPAVKNTGYGQAVRIAVRQLYEVDNLSAATVRQVQAGYEKTRRPGFYRRILCEHAKIESCQVNCLSAPFGESNMPTLLMQDLSIVGMFAGPNLDGFGKPTGIEVRSLADWHRVIDWWFDKYARYAVAVKSQNAYSRDIDYEQVPAERVEAIFKRRLANESLSGQERKAMEDHLFWYAVGKATEHKLPVKLHTGYYAGQNYMPQGRLLHNPGSASDLCRAAPETPFVFMHICYPYYEELISVAKHYANAHVDMCWSWIINPVSAKEFLKKFLVTAPANKVLTFGGDYIPVEPVLGHATIARQGIALALSELVEEGWLSLSDALELPDLIMHNNARRIFHLAEKTKALQNAPWT</sequence>
<dbReference type="Gene3D" id="3.20.20.140">
    <property type="entry name" value="Metal-dependent hydrolases"/>
    <property type="match status" value="1"/>
</dbReference>
<dbReference type="InterPro" id="IPR006311">
    <property type="entry name" value="TAT_signal"/>
</dbReference>
<evidence type="ECO:0000313" key="3">
    <source>
        <dbReference type="Proteomes" id="UP001431776"/>
    </source>
</evidence>
<dbReference type="SUPFAM" id="SSF51556">
    <property type="entry name" value="Metallo-dependent hydrolases"/>
    <property type="match status" value="1"/>
</dbReference>
<dbReference type="PANTHER" id="PTHR43383">
    <property type="entry name" value="NODULIN 6"/>
    <property type="match status" value="1"/>
</dbReference>
<dbReference type="GO" id="GO:0016787">
    <property type="term" value="F:hydrolase activity"/>
    <property type="evidence" value="ECO:0007669"/>
    <property type="project" value="InterPro"/>
</dbReference>
<dbReference type="Proteomes" id="UP001431776">
    <property type="component" value="Unassembled WGS sequence"/>
</dbReference>
<proteinExistence type="predicted"/>
<dbReference type="InterPro" id="IPR006680">
    <property type="entry name" value="Amidohydro-rel"/>
</dbReference>
<dbReference type="EMBL" id="JASCXX010000001">
    <property type="protein sequence ID" value="MDI6447703.1"/>
    <property type="molecule type" value="Genomic_DNA"/>
</dbReference>
<evidence type="ECO:0000313" key="2">
    <source>
        <dbReference type="EMBL" id="MDI6447703.1"/>
    </source>
</evidence>
<reference evidence="2" key="1">
    <citation type="submission" date="2023-05" db="EMBL/GenBank/DDBJ databases">
        <title>Anaerotaeda fermentans gen. nov., sp. nov., a novel anaerobic planctomycete of the new family within the order Sedimentisphaerales isolated from Taman Peninsula, Russia.</title>
        <authorList>
            <person name="Khomyakova M.A."/>
            <person name="Merkel A.Y."/>
            <person name="Slobodkin A.I."/>
        </authorList>
    </citation>
    <scope>NUCLEOTIDE SEQUENCE</scope>
    <source>
        <strain evidence="2">M17dextr</strain>
    </source>
</reference>
<gene>
    <name evidence="2" type="ORF">QJ522_01510</name>
</gene>
<dbReference type="PANTHER" id="PTHR43383:SF2">
    <property type="entry name" value="AMIDOHYDROLASE 2 FAMILY PROTEIN"/>
    <property type="match status" value="1"/>
</dbReference>
<comment type="caution">
    <text evidence="2">The sequence shown here is derived from an EMBL/GenBank/DDBJ whole genome shotgun (WGS) entry which is preliminary data.</text>
</comment>
<protein>
    <submittedName>
        <fullName evidence="2">Amidohydrolase family protein</fullName>
    </submittedName>
</protein>
<dbReference type="AlphaFoldDB" id="A0AAW6TXC3"/>
<dbReference type="Pfam" id="PF04909">
    <property type="entry name" value="Amidohydro_2"/>
    <property type="match status" value="1"/>
</dbReference>
<dbReference type="PROSITE" id="PS51318">
    <property type="entry name" value="TAT"/>
    <property type="match status" value="1"/>
</dbReference>
<dbReference type="InterPro" id="IPR032466">
    <property type="entry name" value="Metal_Hydrolase"/>
</dbReference>
<dbReference type="RefSeq" id="WP_349243113.1">
    <property type="nucleotide sequence ID" value="NZ_JASCXX010000001.1"/>
</dbReference>
<evidence type="ECO:0000259" key="1">
    <source>
        <dbReference type="Pfam" id="PF04909"/>
    </source>
</evidence>
<name>A0AAW6TXC3_9BACT</name>
<organism evidence="2 3">
    <name type="scientific">Anaerobaca lacustris</name>
    <dbReference type="NCBI Taxonomy" id="3044600"/>
    <lineage>
        <taxon>Bacteria</taxon>
        <taxon>Pseudomonadati</taxon>
        <taxon>Planctomycetota</taxon>
        <taxon>Phycisphaerae</taxon>
        <taxon>Sedimentisphaerales</taxon>
        <taxon>Anaerobacaceae</taxon>
        <taxon>Anaerobaca</taxon>
    </lineage>
</organism>
<feature type="domain" description="Amidohydrolase-related" evidence="1">
    <location>
        <begin position="290"/>
        <end position="462"/>
    </location>
</feature>
<keyword evidence="3" id="KW-1185">Reference proteome</keyword>